<gene>
    <name evidence="2" type="ORF">DEJ48_06815</name>
</gene>
<dbReference type="InterPro" id="IPR011033">
    <property type="entry name" value="PRC_barrel-like_sf"/>
</dbReference>
<organism evidence="2 3">
    <name type="scientific">Streptomyces venezuelae</name>
    <dbReference type="NCBI Taxonomy" id="54571"/>
    <lineage>
        <taxon>Bacteria</taxon>
        <taxon>Bacillati</taxon>
        <taxon>Actinomycetota</taxon>
        <taxon>Actinomycetes</taxon>
        <taxon>Kitasatosporales</taxon>
        <taxon>Streptomycetaceae</taxon>
        <taxon>Streptomyces</taxon>
    </lineage>
</organism>
<evidence type="ECO:0000313" key="3">
    <source>
        <dbReference type="Proteomes" id="UP000322927"/>
    </source>
</evidence>
<dbReference type="RefSeq" id="WP_223832439.1">
    <property type="nucleotide sequence ID" value="NZ_CP029192.1"/>
</dbReference>
<evidence type="ECO:0000259" key="1">
    <source>
        <dbReference type="Pfam" id="PF05239"/>
    </source>
</evidence>
<reference evidence="2 3" key="1">
    <citation type="submission" date="2018-05" db="EMBL/GenBank/DDBJ databases">
        <title>Streptomyces venezuelae.</title>
        <authorList>
            <person name="Kim W."/>
            <person name="Lee N."/>
            <person name="Cho B.-K."/>
        </authorList>
    </citation>
    <scope>NUCLEOTIDE SEQUENCE [LARGE SCALE GENOMIC DNA]</scope>
    <source>
        <strain evidence="2 3">ATCC 14584</strain>
    </source>
</reference>
<accession>A0A5P2BXH6</accession>
<name>A0A5P2BXH6_STRVZ</name>
<dbReference type="Pfam" id="PF05239">
    <property type="entry name" value="PRC"/>
    <property type="match status" value="1"/>
</dbReference>
<dbReference type="SUPFAM" id="SSF50346">
    <property type="entry name" value="PRC-barrel domain"/>
    <property type="match status" value="2"/>
</dbReference>
<dbReference type="EMBL" id="CP029192">
    <property type="protein sequence ID" value="QES33149.1"/>
    <property type="molecule type" value="Genomic_DNA"/>
</dbReference>
<proteinExistence type="predicted"/>
<dbReference type="Gene3D" id="2.30.30.240">
    <property type="entry name" value="PRC-barrel domain"/>
    <property type="match status" value="2"/>
</dbReference>
<protein>
    <recommendedName>
        <fullName evidence="1">PRC-barrel domain-containing protein</fullName>
    </recommendedName>
</protein>
<feature type="domain" description="PRC-barrel" evidence="1">
    <location>
        <begin position="81"/>
        <end position="120"/>
    </location>
</feature>
<dbReference type="AlphaFoldDB" id="A0A5P2BXH6"/>
<evidence type="ECO:0000313" key="2">
    <source>
        <dbReference type="EMBL" id="QES33149.1"/>
    </source>
</evidence>
<dbReference type="InterPro" id="IPR027275">
    <property type="entry name" value="PRC-brl_dom"/>
</dbReference>
<dbReference type="Proteomes" id="UP000322927">
    <property type="component" value="Chromosome"/>
</dbReference>
<sequence length="140" mass="14094">MLLSQAVGRPVVSSSDAAQVGTVAGLVLAPEEALITAVRLDGAKDGGDVVAWTDVHAVGPDAVVIGAASAARFASTDSSGSQDLLGKRLLTELGDAVGTLTDVAFDPESGRIDALHTSRGDRVPGHHLLGVGSYAVVVRV</sequence>